<name>A0ABY0V883_9ACTO</name>
<organism evidence="1 2">
    <name type="scientific">Schaalia radingae</name>
    <dbReference type="NCBI Taxonomy" id="131110"/>
    <lineage>
        <taxon>Bacteria</taxon>
        <taxon>Bacillati</taxon>
        <taxon>Actinomycetota</taxon>
        <taxon>Actinomycetes</taxon>
        <taxon>Actinomycetales</taxon>
        <taxon>Actinomycetaceae</taxon>
        <taxon>Schaalia</taxon>
    </lineage>
</organism>
<protein>
    <submittedName>
        <fullName evidence="1">Immunity protein 61</fullName>
    </submittedName>
</protein>
<dbReference type="Proteomes" id="UP000198976">
    <property type="component" value="Chromosome I"/>
</dbReference>
<dbReference type="EMBL" id="LT629792">
    <property type="protein sequence ID" value="SDT96899.1"/>
    <property type="molecule type" value="Genomic_DNA"/>
</dbReference>
<keyword evidence="2" id="KW-1185">Reference proteome</keyword>
<sequence>MDTLSFDELRPLAECRWARFALNEVAHESVTLSYDYGDPALHVVHHNDGSFAFGSSGRGGPISFSLVTMDAQIALRWLILNASFPYRYARAYLQFSIPHRTSQIREGYALHRLTRTLSTLRAPDGELLPMKMSDDLVHDVSQCVRYSHIHDIEVHDLVDSVTNANGEPSLSQFLAP</sequence>
<gene>
    <name evidence="1" type="ORF">SAMN04489714_1314</name>
</gene>
<evidence type="ECO:0000313" key="2">
    <source>
        <dbReference type="Proteomes" id="UP000198976"/>
    </source>
</evidence>
<reference evidence="1 2" key="1">
    <citation type="submission" date="2016-10" db="EMBL/GenBank/DDBJ databases">
        <authorList>
            <person name="Varghese N."/>
            <person name="Submissions S."/>
        </authorList>
    </citation>
    <scope>NUCLEOTIDE SEQUENCE [LARGE SCALE GENOMIC DNA]</scope>
    <source>
        <strain evidence="1 2">DSM 9169</strain>
    </source>
</reference>
<accession>A0ABY0V883</accession>
<evidence type="ECO:0000313" key="1">
    <source>
        <dbReference type="EMBL" id="SDT96899.1"/>
    </source>
</evidence>
<proteinExistence type="predicted"/>